<keyword evidence="1" id="KW-0802">TPR repeat</keyword>
<dbReference type="Gene3D" id="3.10.450.50">
    <property type="match status" value="1"/>
</dbReference>
<keyword evidence="2" id="KW-0812">Transmembrane</keyword>
<dbReference type="RefSeq" id="WP_183253114.1">
    <property type="nucleotide sequence ID" value="NZ_JACHEP010000005.1"/>
</dbReference>
<evidence type="ECO:0000313" key="3">
    <source>
        <dbReference type="EMBL" id="MBB5324416.1"/>
    </source>
</evidence>
<dbReference type="Pfam" id="PF02810">
    <property type="entry name" value="SEC-C"/>
    <property type="match status" value="1"/>
</dbReference>
<dbReference type="Proteomes" id="UP000520011">
    <property type="component" value="Unassembled WGS sequence"/>
</dbReference>
<dbReference type="PROSITE" id="PS50005">
    <property type="entry name" value="TPR"/>
    <property type="match status" value="1"/>
</dbReference>
<organism evidence="3 4">
    <name type="scientific">Anoxybacteroides tepidamans</name>
    <dbReference type="NCBI Taxonomy" id="265948"/>
    <lineage>
        <taxon>Bacteria</taxon>
        <taxon>Bacillati</taxon>
        <taxon>Bacillota</taxon>
        <taxon>Bacilli</taxon>
        <taxon>Bacillales</taxon>
        <taxon>Anoxybacillaceae</taxon>
        <taxon>Anoxybacteroides</taxon>
    </lineage>
</organism>
<dbReference type="SUPFAM" id="SSF103642">
    <property type="entry name" value="Sec-C motif"/>
    <property type="match status" value="1"/>
</dbReference>
<evidence type="ECO:0000256" key="1">
    <source>
        <dbReference type="PROSITE-ProRule" id="PRU00339"/>
    </source>
</evidence>
<comment type="caution">
    <text evidence="3">The sequence shown here is derived from an EMBL/GenBank/DDBJ whole genome shotgun (WGS) entry which is preliminary data.</text>
</comment>
<reference evidence="3 4" key="1">
    <citation type="submission" date="2020-08" db="EMBL/GenBank/DDBJ databases">
        <title>Genomic Encyclopedia of Type Strains, Phase IV (KMG-IV): sequencing the most valuable type-strain genomes for metagenomic binning, comparative biology and taxonomic classification.</title>
        <authorList>
            <person name="Goeker M."/>
        </authorList>
    </citation>
    <scope>NUCLEOTIDE SEQUENCE [LARGE SCALE GENOMIC DNA]</scope>
    <source>
        <strain evidence="3 4">DSM 16325</strain>
    </source>
</reference>
<dbReference type="AlphaFoldDB" id="A0A7W8MVM2"/>
<dbReference type="InterPro" id="IPR004027">
    <property type="entry name" value="SEC_C_motif"/>
</dbReference>
<gene>
    <name evidence="3" type="ORF">HNQ34_001509</name>
</gene>
<feature type="transmembrane region" description="Helical" evidence="2">
    <location>
        <begin position="167"/>
        <end position="189"/>
    </location>
</feature>
<feature type="repeat" description="TPR" evidence="1">
    <location>
        <begin position="514"/>
        <end position="547"/>
    </location>
</feature>
<dbReference type="Pfam" id="PF14559">
    <property type="entry name" value="TPR_19"/>
    <property type="match status" value="1"/>
</dbReference>
<evidence type="ECO:0000313" key="4">
    <source>
        <dbReference type="Proteomes" id="UP000520011"/>
    </source>
</evidence>
<keyword evidence="2" id="KW-1133">Transmembrane helix</keyword>
<accession>A0A7W8MVM2</accession>
<sequence>MGKVGRNDPCPCGSGKKYKHCCEKKQDVVFLNEVITQEAIQLQQELFQYALTNYEEVLGDFIAQRIRHLPVVDDEWQETFMLYVTQWTIFCAPLLNGRTIAEHYMQTRGSKIKRASVRSLLRSWTNEVPSFARVMERESSDLIVVEDIFTGERKRVTLQMDDTEIEVGNLIVGFLVSLGSTYTFFLSVLELEKRKAEMVTNVLQTKYKEANQPVREFLASSFPELLHECVEPLLPDEVEVEDLQWDHPIHQHTAHLLKENMDRLHEQRPLTNIALILWCTYCRLVNPAIKKPELYAAALHYLTVVTFFPDKVATQKEIAEHYGVSSSSLSAKYREMEEILADFMQQMYEKMEELDLDDFDWDDEDEWDDEFGSFSPFQHSRIEMERELRKIDRIMQEKEFSSIEEANQYIQSALNSGETPTVPLSPKDEAQELLYQAFEEMSRKKRMELARQALKLYPNSPDAYNILGDEAATLEAAADYYKKGMEAGEKDLGKRFFRENKGHFWGIVETRPYMRAKANYAQTLWQLGEKEKAVEQYEQLLQLNPNDNQGIRYLLLPAYIELGKYDQAEELIDQYDEPTALMTYNRLLVSYLKYGLHEELEDLLDEAMIANPYVIDYLLKKKRLPKEDPLFFGFGDETEAAMYAKEHFHLWQQERELLDWLRTMARSLYKK</sequence>
<evidence type="ECO:0000256" key="2">
    <source>
        <dbReference type="SAM" id="Phobius"/>
    </source>
</evidence>
<dbReference type="InterPro" id="IPR019734">
    <property type="entry name" value="TPR_rpt"/>
</dbReference>
<keyword evidence="4" id="KW-1185">Reference proteome</keyword>
<protein>
    <submittedName>
        <fullName evidence="3">Tetratricopeptide (TPR) repeat protein</fullName>
    </submittedName>
</protein>
<proteinExistence type="predicted"/>
<dbReference type="Gene3D" id="1.25.40.10">
    <property type="entry name" value="Tetratricopeptide repeat domain"/>
    <property type="match status" value="1"/>
</dbReference>
<dbReference type="EMBL" id="JACHEP010000005">
    <property type="protein sequence ID" value="MBB5324416.1"/>
    <property type="molecule type" value="Genomic_DNA"/>
</dbReference>
<name>A0A7W8MVM2_9BACL</name>
<dbReference type="SUPFAM" id="SSF48452">
    <property type="entry name" value="TPR-like"/>
    <property type="match status" value="1"/>
</dbReference>
<keyword evidence="2" id="KW-0472">Membrane</keyword>
<dbReference type="InterPro" id="IPR011990">
    <property type="entry name" value="TPR-like_helical_dom_sf"/>
</dbReference>